<evidence type="ECO:0000313" key="1">
    <source>
        <dbReference type="EMBL" id="OJD22868.1"/>
    </source>
</evidence>
<dbReference type="AlphaFoldDB" id="A0A1J9R4E5"/>
<proteinExistence type="predicted"/>
<dbReference type="VEuPathDB" id="FungiDB:ACJ73_05780"/>
<dbReference type="OrthoDB" id="10565463at2759"/>
<dbReference type="EMBL" id="LGTZ01000938">
    <property type="protein sequence ID" value="OJD22868.1"/>
    <property type="molecule type" value="Genomic_DNA"/>
</dbReference>
<keyword evidence="2" id="KW-1185">Reference proteome</keyword>
<accession>A0A1J9R4E5</accession>
<protein>
    <submittedName>
        <fullName evidence="1">Uncharacterized protein</fullName>
    </submittedName>
</protein>
<gene>
    <name evidence="1" type="ORF">ACJ73_05780</name>
</gene>
<dbReference type="Proteomes" id="UP000242791">
    <property type="component" value="Unassembled WGS sequence"/>
</dbReference>
<comment type="caution">
    <text evidence="1">The sequence shown here is derived from an EMBL/GenBank/DDBJ whole genome shotgun (WGS) entry which is preliminary data.</text>
</comment>
<evidence type="ECO:0000313" key="2">
    <source>
        <dbReference type="Proteomes" id="UP000242791"/>
    </source>
</evidence>
<reference evidence="1 2" key="1">
    <citation type="submission" date="2015-08" db="EMBL/GenBank/DDBJ databases">
        <title>Emmonsia species relationships and genome sequence.</title>
        <authorList>
            <person name="Cuomo C.A."/>
            <person name="Schwartz I.S."/>
            <person name="Kenyon C."/>
            <person name="De Hoog G.S."/>
            <person name="Govender N.P."/>
            <person name="Botha A."/>
            <person name="Moreno L."/>
            <person name="De Vries M."/>
            <person name="Munoz J.F."/>
            <person name="Stielow J.B."/>
        </authorList>
    </citation>
    <scope>NUCLEOTIDE SEQUENCE [LARGE SCALE GENOMIC DNA]</scope>
    <source>
        <strain evidence="1 2">EI222</strain>
    </source>
</reference>
<sequence length="121" mass="13648">MAETVSALLHRGPITREALARAQGLEGLVGCKGDMSRRRKNLPDDSSIAAWPMHDVDMIRTAPVQRQDTESTKMDVHWKRGFSLSLLGTQIDQERKGLCDSVMRRPSFLIFPDPHFDDLTD</sequence>
<name>A0A1J9R4E5_9EURO</name>
<organism evidence="1 2">
    <name type="scientific">Blastomyces percursus</name>
    <dbReference type="NCBI Taxonomy" id="1658174"/>
    <lineage>
        <taxon>Eukaryota</taxon>
        <taxon>Fungi</taxon>
        <taxon>Dikarya</taxon>
        <taxon>Ascomycota</taxon>
        <taxon>Pezizomycotina</taxon>
        <taxon>Eurotiomycetes</taxon>
        <taxon>Eurotiomycetidae</taxon>
        <taxon>Onygenales</taxon>
        <taxon>Ajellomycetaceae</taxon>
        <taxon>Blastomyces</taxon>
    </lineage>
</organism>